<gene>
    <name evidence="1" type="ORF">DSM107010_01390</name>
</gene>
<organism evidence="1 2">
    <name type="scientific">Chroococcidiopsis cubana SAG 39.79</name>
    <dbReference type="NCBI Taxonomy" id="388085"/>
    <lineage>
        <taxon>Bacteria</taxon>
        <taxon>Bacillati</taxon>
        <taxon>Cyanobacteriota</taxon>
        <taxon>Cyanophyceae</taxon>
        <taxon>Chroococcidiopsidales</taxon>
        <taxon>Chroococcidiopsidaceae</taxon>
        <taxon>Chroococcidiopsis</taxon>
    </lineage>
</organism>
<reference evidence="1 2" key="1">
    <citation type="journal article" date="2019" name="Genome Biol. Evol.">
        <title>Day and night: Metabolic profiles and evolutionary relationships of six axenic non-marine cyanobacteria.</title>
        <authorList>
            <person name="Will S.E."/>
            <person name="Henke P."/>
            <person name="Boedeker C."/>
            <person name="Huang S."/>
            <person name="Brinkmann H."/>
            <person name="Rohde M."/>
            <person name="Jarek M."/>
            <person name="Friedl T."/>
            <person name="Seufert S."/>
            <person name="Schumacher M."/>
            <person name="Overmann J."/>
            <person name="Neumann-Schaal M."/>
            <person name="Petersen J."/>
        </authorList>
    </citation>
    <scope>NUCLEOTIDE SEQUENCE [LARGE SCALE GENOMIC DNA]</scope>
    <source>
        <strain evidence="1 2">SAG 39.79</strain>
    </source>
</reference>
<dbReference type="EMBL" id="RSCK01000001">
    <property type="protein sequence ID" value="RUT14593.1"/>
    <property type="molecule type" value="Genomic_DNA"/>
</dbReference>
<proteinExistence type="predicted"/>
<accession>A0AB37USZ4</accession>
<keyword evidence="2" id="KW-1185">Reference proteome</keyword>
<evidence type="ECO:0000313" key="1">
    <source>
        <dbReference type="EMBL" id="RUT14593.1"/>
    </source>
</evidence>
<dbReference type="RefSeq" id="WP_106166337.1">
    <property type="nucleotide sequence ID" value="NZ_JAVKZF010000005.1"/>
</dbReference>
<sequence length="120" mass="13456">MSTIGLYSTLYTRLAECAELLDRTLIHLKQRQQAAISDQQRQLGQILVSLAQSSKGLDAQLLAVLLQDSPKNSLSEWSQLGQILLSNQITQIEIIKLEKLAKILEYERANTFARMRGSNA</sequence>
<name>A0AB37USZ4_9CYAN</name>
<dbReference type="Proteomes" id="UP000282574">
    <property type="component" value="Unassembled WGS sequence"/>
</dbReference>
<comment type="caution">
    <text evidence="1">The sequence shown here is derived from an EMBL/GenBank/DDBJ whole genome shotgun (WGS) entry which is preliminary data.</text>
</comment>
<evidence type="ECO:0000313" key="2">
    <source>
        <dbReference type="Proteomes" id="UP000282574"/>
    </source>
</evidence>
<evidence type="ECO:0008006" key="3">
    <source>
        <dbReference type="Google" id="ProtNLM"/>
    </source>
</evidence>
<dbReference type="AlphaFoldDB" id="A0AB37USZ4"/>
<protein>
    <recommendedName>
        <fullName evidence="3">Flagellar protein FliT</fullName>
    </recommendedName>
</protein>